<organism evidence="1 2">
    <name type="scientific">Cyanobacterium stanieri LEGE 03274</name>
    <dbReference type="NCBI Taxonomy" id="1828756"/>
    <lineage>
        <taxon>Bacteria</taxon>
        <taxon>Bacillati</taxon>
        <taxon>Cyanobacteriota</taxon>
        <taxon>Cyanophyceae</taxon>
        <taxon>Oscillatoriophycideae</taxon>
        <taxon>Chroococcales</taxon>
        <taxon>Geminocystaceae</taxon>
        <taxon>Cyanobacterium</taxon>
    </lineage>
</organism>
<gene>
    <name evidence="1" type="ORF">IQ215_09655</name>
</gene>
<accession>A0ABR9V4Z9</accession>
<dbReference type="InterPro" id="IPR016780">
    <property type="entry name" value="UCP020893"/>
</dbReference>
<keyword evidence="2" id="KW-1185">Reference proteome</keyword>
<sequence>MNLIATKDISFEGAIALTQEFINQLPTLEEDKQEKIVASLVQSANGSRGFFVTYLTHENQLVDNPSNGIIQGLKSAPEIVSELLVKNIAMSTAMRITHLHNHDQTMAESSQKVTQRTKKIVELCQIDQVKNKISQMQNTIKNKSGEYQDFLNRWGYDDEQKKAILESIQGIVD</sequence>
<dbReference type="PIRSF" id="PIRSF020893">
    <property type="entry name" value="UCP020893"/>
    <property type="match status" value="1"/>
</dbReference>
<name>A0ABR9V4Z9_9CHRO</name>
<dbReference type="RefSeq" id="WP_193801104.1">
    <property type="nucleotide sequence ID" value="NZ_JADEWC010000020.1"/>
</dbReference>
<comment type="caution">
    <text evidence="1">The sequence shown here is derived from an EMBL/GenBank/DDBJ whole genome shotgun (WGS) entry which is preliminary data.</text>
</comment>
<evidence type="ECO:0000313" key="2">
    <source>
        <dbReference type="Proteomes" id="UP000654604"/>
    </source>
</evidence>
<protein>
    <submittedName>
        <fullName evidence="1">Uncharacterized protein</fullName>
    </submittedName>
</protein>
<dbReference type="Proteomes" id="UP000654604">
    <property type="component" value="Unassembled WGS sequence"/>
</dbReference>
<reference evidence="1 2" key="1">
    <citation type="submission" date="2020-10" db="EMBL/GenBank/DDBJ databases">
        <authorList>
            <person name="Castelo-Branco R."/>
            <person name="Eusebio N."/>
            <person name="Adriana R."/>
            <person name="Vieira A."/>
            <person name="Brugerolle De Fraissinette N."/>
            <person name="Rezende De Castro R."/>
            <person name="Schneider M.P."/>
            <person name="Vasconcelos V."/>
            <person name="Leao P.N."/>
        </authorList>
    </citation>
    <scope>NUCLEOTIDE SEQUENCE [LARGE SCALE GENOMIC DNA]</scope>
    <source>
        <strain evidence="1 2">LEGE 03274</strain>
    </source>
</reference>
<dbReference type="EMBL" id="JADEWC010000020">
    <property type="protein sequence ID" value="MBE9222958.1"/>
    <property type="molecule type" value="Genomic_DNA"/>
</dbReference>
<proteinExistence type="predicted"/>
<evidence type="ECO:0000313" key="1">
    <source>
        <dbReference type="EMBL" id="MBE9222958.1"/>
    </source>
</evidence>